<feature type="compositionally biased region" description="Basic and acidic residues" evidence="1">
    <location>
        <begin position="56"/>
        <end position="67"/>
    </location>
</feature>
<dbReference type="AlphaFoldDB" id="A0A2A2KJE3"/>
<keyword evidence="3" id="KW-1185">Reference proteome</keyword>
<gene>
    <name evidence="2" type="ORF">WR25_14230</name>
</gene>
<organism evidence="2 3">
    <name type="scientific">Diploscapter pachys</name>
    <dbReference type="NCBI Taxonomy" id="2018661"/>
    <lineage>
        <taxon>Eukaryota</taxon>
        <taxon>Metazoa</taxon>
        <taxon>Ecdysozoa</taxon>
        <taxon>Nematoda</taxon>
        <taxon>Chromadorea</taxon>
        <taxon>Rhabditida</taxon>
        <taxon>Rhabditina</taxon>
        <taxon>Rhabditomorpha</taxon>
        <taxon>Rhabditoidea</taxon>
        <taxon>Rhabditidae</taxon>
        <taxon>Diploscapter</taxon>
    </lineage>
</organism>
<dbReference type="EMBL" id="LIAE01008425">
    <property type="protein sequence ID" value="PAV74071.1"/>
    <property type="molecule type" value="Genomic_DNA"/>
</dbReference>
<reference evidence="2 3" key="1">
    <citation type="journal article" date="2017" name="Curr. Biol.">
        <title>Genome architecture and evolution of a unichromosomal asexual nematode.</title>
        <authorList>
            <person name="Fradin H."/>
            <person name="Zegar C."/>
            <person name="Gutwein M."/>
            <person name="Lucas J."/>
            <person name="Kovtun M."/>
            <person name="Corcoran D."/>
            <person name="Baugh L.R."/>
            <person name="Kiontke K."/>
            <person name="Gunsalus K."/>
            <person name="Fitch D.H."/>
            <person name="Piano F."/>
        </authorList>
    </citation>
    <scope>NUCLEOTIDE SEQUENCE [LARGE SCALE GENOMIC DNA]</scope>
    <source>
        <strain evidence="2">PF1309</strain>
    </source>
</reference>
<name>A0A2A2KJE3_9BILA</name>
<protein>
    <submittedName>
        <fullName evidence="2">Uncharacterized protein</fullName>
    </submittedName>
</protein>
<accession>A0A2A2KJE3</accession>
<feature type="region of interest" description="Disordered" evidence="1">
    <location>
        <begin position="45"/>
        <end position="67"/>
    </location>
</feature>
<feature type="compositionally biased region" description="Basic residues" evidence="1">
    <location>
        <begin position="510"/>
        <end position="525"/>
    </location>
</feature>
<comment type="caution">
    <text evidence="2">The sequence shown here is derived from an EMBL/GenBank/DDBJ whole genome shotgun (WGS) entry which is preliminary data.</text>
</comment>
<sequence>MRLDMRVEPPGGGDGGLGLPMADVPGRVDRLALQVGQIDRIVVDDRQRADPGGGEILDRGRADPSRADHQHVRLFPALLTRAPHVLQDDVAGVAGELVRYQLPGSTVPTGVPLRIMLDTRPAEYCSTDGQPMARGTMRRGWDAAENKTARSTLSVQPAAVWIAAVHRPACTSLRTNADRVMPSSTARAKGSGRKVLQSCGGIGAGDATASCAARNHAIIICRALDGGGHDLSDPVAACDRERRVAQIDQDHLPLAAIIAVDRPRRVEAGDAVFQGKPRARTHLDLEAIGNGEGEAGCDRRPRARRQGQCLGRDDVHARGAISGISGQGQAFAMGAPARGLSNVVRSAVVDDGQLVARRIAQIGRIPMGTVMLAMTGRALILRAMRHCRGVKGVDLVARLGAERHHRAVARGCRRSVERLADPERQAVAAATRGIAAPIGKAGMRRPADRRQHGIVESMRHVGIGGAQRHVRIHASSPLVSGGEAIKRIGTYQERISASAMRRPPCDRAWRGRGRSPVRSLPRIRRRDGGGSALAPPWRGYRRSRSG</sequence>
<dbReference type="Proteomes" id="UP000218231">
    <property type="component" value="Unassembled WGS sequence"/>
</dbReference>
<evidence type="ECO:0000313" key="2">
    <source>
        <dbReference type="EMBL" id="PAV74071.1"/>
    </source>
</evidence>
<evidence type="ECO:0000256" key="1">
    <source>
        <dbReference type="SAM" id="MobiDB-lite"/>
    </source>
</evidence>
<feature type="region of interest" description="Disordered" evidence="1">
    <location>
        <begin position="497"/>
        <end position="546"/>
    </location>
</feature>
<proteinExistence type="predicted"/>
<evidence type="ECO:0000313" key="3">
    <source>
        <dbReference type="Proteomes" id="UP000218231"/>
    </source>
</evidence>